<keyword evidence="1 2" id="KW-0238">DNA-binding</keyword>
<dbReference type="RefSeq" id="WP_235055366.1">
    <property type="nucleotide sequence ID" value="NZ_JAKFHA010000018.1"/>
</dbReference>
<dbReference type="PANTHER" id="PTHR30055">
    <property type="entry name" value="HTH-TYPE TRANSCRIPTIONAL REGULATOR RUTR"/>
    <property type="match status" value="1"/>
</dbReference>
<evidence type="ECO:0000256" key="2">
    <source>
        <dbReference type="PROSITE-ProRule" id="PRU00335"/>
    </source>
</evidence>
<dbReference type="EMBL" id="JAKFHA010000018">
    <property type="protein sequence ID" value="MCF2530698.1"/>
    <property type="molecule type" value="Genomic_DNA"/>
</dbReference>
<protein>
    <submittedName>
        <fullName evidence="4">TetR family transcriptional regulator</fullName>
    </submittedName>
</protein>
<evidence type="ECO:0000256" key="1">
    <source>
        <dbReference type="ARBA" id="ARBA00023125"/>
    </source>
</evidence>
<reference evidence="4" key="1">
    <citation type="submission" date="2022-01" db="EMBL/GenBank/DDBJ databases">
        <title>Genome-Based Taxonomic Classification of the Phylum Actinobacteria.</title>
        <authorList>
            <person name="Gao Y."/>
        </authorList>
    </citation>
    <scope>NUCLEOTIDE SEQUENCE</scope>
    <source>
        <strain evidence="4">KLBMP 8922</strain>
    </source>
</reference>
<dbReference type="PROSITE" id="PS50977">
    <property type="entry name" value="HTH_TETR_2"/>
    <property type="match status" value="1"/>
</dbReference>
<dbReference type="GO" id="GO:0000976">
    <property type="term" value="F:transcription cis-regulatory region binding"/>
    <property type="evidence" value="ECO:0007669"/>
    <property type="project" value="TreeGrafter"/>
</dbReference>
<dbReference type="InterPro" id="IPR050109">
    <property type="entry name" value="HTH-type_TetR-like_transc_reg"/>
</dbReference>
<sequence length="206" mass="22618">MDTLDAPPLAVDTMTDAQLARRRRITEAVIDLVADVGPEAFQMKDVTARSGVALKTLYRYFASKDHLMAAAVADWHDRLVRQVAADAARRPGAAAPEEDRPDVRVLRFSLRGLRAFQRHPNFARLVVSLVASPDPYASETIAEMDAASARAMRAIMHDVPAPLADTVQVAVQSVLIAGLTAWVTGRTTWPELVRDLEAVIVRLLRD</sequence>
<dbReference type="GO" id="GO:0003700">
    <property type="term" value="F:DNA-binding transcription factor activity"/>
    <property type="evidence" value="ECO:0007669"/>
    <property type="project" value="TreeGrafter"/>
</dbReference>
<evidence type="ECO:0000313" key="4">
    <source>
        <dbReference type="EMBL" id="MCF2530698.1"/>
    </source>
</evidence>
<evidence type="ECO:0000259" key="3">
    <source>
        <dbReference type="PROSITE" id="PS50977"/>
    </source>
</evidence>
<feature type="DNA-binding region" description="H-T-H motif" evidence="2">
    <location>
        <begin position="42"/>
        <end position="61"/>
    </location>
</feature>
<keyword evidence="5" id="KW-1185">Reference proteome</keyword>
<dbReference type="AlphaFoldDB" id="A0AA41U1E1"/>
<dbReference type="Gene3D" id="1.10.357.10">
    <property type="entry name" value="Tetracycline Repressor, domain 2"/>
    <property type="match status" value="1"/>
</dbReference>
<gene>
    <name evidence="4" type="ORF">LZ495_26240</name>
</gene>
<comment type="caution">
    <text evidence="4">The sequence shown here is derived from an EMBL/GenBank/DDBJ whole genome shotgun (WGS) entry which is preliminary data.</text>
</comment>
<dbReference type="PANTHER" id="PTHR30055:SF242">
    <property type="entry name" value="HTH-TYPE TRANSCRIPTIONAL REPRESSOR KSTR"/>
    <property type="match status" value="1"/>
</dbReference>
<dbReference type="InterPro" id="IPR001647">
    <property type="entry name" value="HTH_TetR"/>
</dbReference>
<dbReference type="Proteomes" id="UP001165378">
    <property type="component" value="Unassembled WGS sequence"/>
</dbReference>
<dbReference type="SUPFAM" id="SSF46689">
    <property type="entry name" value="Homeodomain-like"/>
    <property type="match status" value="1"/>
</dbReference>
<proteinExistence type="predicted"/>
<dbReference type="InterPro" id="IPR009057">
    <property type="entry name" value="Homeodomain-like_sf"/>
</dbReference>
<organism evidence="4 5">
    <name type="scientific">Yinghuangia soli</name>
    <dbReference type="NCBI Taxonomy" id="2908204"/>
    <lineage>
        <taxon>Bacteria</taxon>
        <taxon>Bacillati</taxon>
        <taxon>Actinomycetota</taxon>
        <taxon>Actinomycetes</taxon>
        <taxon>Kitasatosporales</taxon>
        <taxon>Streptomycetaceae</taxon>
        <taxon>Yinghuangia</taxon>
    </lineage>
</organism>
<feature type="domain" description="HTH tetR-type" evidence="3">
    <location>
        <begin position="19"/>
        <end position="79"/>
    </location>
</feature>
<accession>A0AA41U1E1</accession>
<name>A0AA41U1E1_9ACTN</name>
<evidence type="ECO:0000313" key="5">
    <source>
        <dbReference type="Proteomes" id="UP001165378"/>
    </source>
</evidence>
<dbReference type="Pfam" id="PF00440">
    <property type="entry name" value="TetR_N"/>
    <property type="match status" value="1"/>
</dbReference>